<accession>A0ACC5ZR97</accession>
<name>A0ACC5ZR97_9RHOB</name>
<gene>
    <name evidence="1" type="ORF">M8744_00545</name>
</gene>
<dbReference type="Proteomes" id="UP001203036">
    <property type="component" value="Unassembled WGS sequence"/>
</dbReference>
<comment type="caution">
    <text evidence="1">The sequence shown here is derived from an EMBL/GenBank/DDBJ whole genome shotgun (WGS) entry which is preliminary data.</text>
</comment>
<evidence type="ECO:0000313" key="2">
    <source>
        <dbReference type="Proteomes" id="UP001203036"/>
    </source>
</evidence>
<reference evidence="1" key="1">
    <citation type="submission" date="2022-06" db="EMBL/GenBank/DDBJ databases">
        <title>Lutimaribacter sp. EGI FJ00013, a novel bacterium isolated from a salt lake sediment enrichment.</title>
        <authorList>
            <person name="Gao L."/>
            <person name="Fang B.-Z."/>
            <person name="Li W.-J."/>
        </authorList>
    </citation>
    <scope>NUCLEOTIDE SEQUENCE</scope>
    <source>
        <strain evidence="1">EGI FJ00013</strain>
    </source>
</reference>
<dbReference type="EMBL" id="JAMQGO010000001">
    <property type="protein sequence ID" value="MCM2560622.1"/>
    <property type="molecule type" value="Genomic_DNA"/>
</dbReference>
<evidence type="ECO:0000313" key="1">
    <source>
        <dbReference type="EMBL" id="MCM2560622.1"/>
    </source>
</evidence>
<proteinExistence type="predicted"/>
<organism evidence="1 2">
    <name type="scientific">Lutimaribacter degradans</name>
    <dbReference type="NCBI Taxonomy" id="2945989"/>
    <lineage>
        <taxon>Bacteria</taxon>
        <taxon>Pseudomonadati</taxon>
        <taxon>Pseudomonadota</taxon>
        <taxon>Alphaproteobacteria</taxon>
        <taxon>Rhodobacterales</taxon>
        <taxon>Roseobacteraceae</taxon>
        <taxon>Lutimaribacter</taxon>
    </lineage>
</organism>
<sequence length="343" mass="38045">MHDQDMSLVLSEGDVLVGFSRMSIAMLITNPRLEDNPIIYVNDAFERTTGYARSAVIGRNCRFLQGERTDKRDVDQIRTAVKEAREASVDILNYRADGTPFQNRLILTPIKNEAGEAIYFLGIQKELRPGDRASENQIEHTHLNLIRSRVEKDLSLMLAGLQKLRSTDTEEILHEAKALPRRLECLQLVYEEMKLADRRVNDGFIDLGSLLSRISNGIAFHDGRAGIRFNQFIEPIHVNLETATRIALSMCEVVTNAFRHAFEGLQQGYVELRVTQLAAGGLRIMISDDGVGLPAGAEFPSDKTLGGQLIKQLLDGLDATINVARGAAGTVVMIDVPVGFTDQ</sequence>
<protein>
    <submittedName>
        <fullName evidence="1">PAS domain-containing protein</fullName>
    </submittedName>
</protein>
<keyword evidence="2" id="KW-1185">Reference proteome</keyword>